<sequence>MTICKVENASAQGFLLDTEVQYPLNTKLMLRIEVRHSGKTWEFLCIVIVRHSVIRKASYMAGTEIEKISEKDEKFLHDYSFNII</sequence>
<protein>
    <recommendedName>
        <fullName evidence="3">PilZ domain-containing protein</fullName>
    </recommendedName>
</protein>
<accession>A0ABP7Q1M7</accession>
<name>A0ABP7Q1M7_9GAMM</name>
<evidence type="ECO:0000313" key="2">
    <source>
        <dbReference type="Proteomes" id="UP001501337"/>
    </source>
</evidence>
<dbReference type="EMBL" id="BAABBO010000018">
    <property type="protein sequence ID" value="GAA3974703.1"/>
    <property type="molecule type" value="Genomic_DNA"/>
</dbReference>
<proteinExistence type="predicted"/>
<comment type="caution">
    <text evidence="1">The sequence shown here is derived from an EMBL/GenBank/DDBJ whole genome shotgun (WGS) entry which is preliminary data.</text>
</comment>
<dbReference type="Proteomes" id="UP001501337">
    <property type="component" value="Unassembled WGS sequence"/>
</dbReference>
<evidence type="ECO:0008006" key="3">
    <source>
        <dbReference type="Google" id="ProtNLM"/>
    </source>
</evidence>
<reference evidence="2" key="1">
    <citation type="journal article" date="2019" name="Int. J. Syst. Evol. Microbiol.">
        <title>The Global Catalogue of Microorganisms (GCM) 10K type strain sequencing project: providing services to taxonomists for standard genome sequencing and annotation.</title>
        <authorList>
            <consortium name="The Broad Institute Genomics Platform"/>
            <consortium name="The Broad Institute Genome Sequencing Center for Infectious Disease"/>
            <person name="Wu L."/>
            <person name="Ma J."/>
        </authorList>
    </citation>
    <scope>NUCLEOTIDE SEQUENCE [LARGE SCALE GENOMIC DNA]</scope>
    <source>
        <strain evidence="2">JCM 17555</strain>
    </source>
</reference>
<gene>
    <name evidence="1" type="ORF">GCM10022278_34670</name>
</gene>
<evidence type="ECO:0000313" key="1">
    <source>
        <dbReference type="EMBL" id="GAA3974703.1"/>
    </source>
</evidence>
<keyword evidence="2" id="KW-1185">Reference proteome</keyword>
<organism evidence="1 2">
    <name type="scientific">Allohahella marinimesophila</name>
    <dbReference type="NCBI Taxonomy" id="1054972"/>
    <lineage>
        <taxon>Bacteria</taxon>
        <taxon>Pseudomonadati</taxon>
        <taxon>Pseudomonadota</taxon>
        <taxon>Gammaproteobacteria</taxon>
        <taxon>Oceanospirillales</taxon>
        <taxon>Hahellaceae</taxon>
        <taxon>Allohahella</taxon>
    </lineage>
</organism>